<organism evidence="1 2">
    <name type="scientific">Gordonia jinhuaensis</name>
    <dbReference type="NCBI Taxonomy" id="1517702"/>
    <lineage>
        <taxon>Bacteria</taxon>
        <taxon>Bacillati</taxon>
        <taxon>Actinomycetota</taxon>
        <taxon>Actinomycetes</taxon>
        <taxon>Mycobacteriales</taxon>
        <taxon>Gordoniaceae</taxon>
        <taxon>Gordonia</taxon>
    </lineage>
</organism>
<dbReference type="EMBL" id="BMGC01000019">
    <property type="protein sequence ID" value="GGB37402.1"/>
    <property type="molecule type" value="Genomic_DNA"/>
</dbReference>
<dbReference type="AlphaFoldDB" id="A0A916TCF6"/>
<accession>A0A916TCF6</accession>
<protein>
    <submittedName>
        <fullName evidence="1">Uncharacterized protein</fullName>
    </submittedName>
</protein>
<keyword evidence="2" id="KW-1185">Reference proteome</keyword>
<evidence type="ECO:0000313" key="1">
    <source>
        <dbReference type="EMBL" id="GGB37402.1"/>
    </source>
</evidence>
<proteinExistence type="predicted"/>
<comment type="caution">
    <text evidence="1">The sequence shown here is derived from an EMBL/GenBank/DDBJ whole genome shotgun (WGS) entry which is preliminary data.</text>
</comment>
<reference evidence="1" key="2">
    <citation type="submission" date="2020-09" db="EMBL/GenBank/DDBJ databases">
        <authorList>
            <person name="Sun Q."/>
            <person name="Zhou Y."/>
        </authorList>
    </citation>
    <scope>NUCLEOTIDE SEQUENCE</scope>
    <source>
        <strain evidence="1">CGMCC 1.12827</strain>
    </source>
</reference>
<name>A0A916TCF6_9ACTN</name>
<gene>
    <name evidence="1" type="ORF">GCM10011489_26550</name>
</gene>
<sequence length="118" mass="12489">MAGVVDHPDLQMRCGLAVFADVSIGLGAHHPIRDRHDNSFRDDKWSIRTVGARVPDGMSSPVPEYAEPLIAADAADTHGWCTQAAGTIGYRRAAATAVAVSFADPGFCPVTRLPSTTT</sequence>
<reference evidence="1" key="1">
    <citation type="journal article" date="2014" name="Int. J. Syst. Evol. Microbiol.">
        <title>Complete genome sequence of Corynebacterium casei LMG S-19264T (=DSM 44701T), isolated from a smear-ripened cheese.</title>
        <authorList>
            <consortium name="US DOE Joint Genome Institute (JGI-PGF)"/>
            <person name="Walter F."/>
            <person name="Albersmeier A."/>
            <person name="Kalinowski J."/>
            <person name="Ruckert C."/>
        </authorList>
    </citation>
    <scope>NUCLEOTIDE SEQUENCE</scope>
    <source>
        <strain evidence="1">CGMCC 1.12827</strain>
    </source>
</reference>
<dbReference type="Proteomes" id="UP000621454">
    <property type="component" value="Unassembled WGS sequence"/>
</dbReference>
<evidence type="ECO:0000313" key="2">
    <source>
        <dbReference type="Proteomes" id="UP000621454"/>
    </source>
</evidence>